<evidence type="ECO:0000256" key="1">
    <source>
        <dbReference type="PROSITE-ProRule" id="PRU00042"/>
    </source>
</evidence>
<gene>
    <name evidence="3" type="ORF">BDFB_014996</name>
</gene>
<keyword evidence="4" id="KW-1185">Reference proteome</keyword>
<evidence type="ECO:0000313" key="3">
    <source>
        <dbReference type="EMBL" id="RZC39658.1"/>
    </source>
</evidence>
<dbReference type="Proteomes" id="UP000292052">
    <property type="component" value="Unassembled WGS sequence"/>
</dbReference>
<dbReference type="OrthoDB" id="7973081at2759"/>
<dbReference type="GO" id="GO:0008270">
    <property type="term" value="F:zinc ion binding"/>
    <property type="evidence" value="ECO:0007669"/>
    <property type="project" value="UniProtKB-KW"/>
</dbReference>
<feature type="domain" description="C2H2-type" evidence="2">
    <location>
        <begin position="30"/>
        <end position="57"/>
    </location>
</feature>
<dbReference type="Gene3D" id="3.30.160.60">
    <property type="entry name" value="Classic Zinc Finger"/>
    <property type="match status" value="1"/>
</dbReference>
<dbReference type="Pfam" id="PF13909">
    <property type="entry name" value="zf-H2C2_5"/>
    <property type="match status" value="1"/>
</dbReference>
<protein>
    <recommendedName>
        <fullName evidence="2">C2H2-type domain-containing protein</fullName>
    </recommendedName>
</protein>
<dbReference type="PROSITE" id="PS50157">
    <property type="entry name" value="ZINC_FINGER_C2H2_2"/>
    <property type="match status" value="1"/>
</dbReference>
<organism evidence="3 4">
    <name type="scientific">Asbolus verrucosus</name>
    <name type="common">Desert ironclad beetle</name>
    <dbReference type="NCBI Taxonomy" id="1661398"/>
    <lineage>
        <taxon>Eukaryota</taxon>
        <taxon>Metazoa</taxon>
        <taxon>Ecdysozoa</taxon>
        <taxon>Arthropoda</taxon>
        <taxon>Hexapoda</taxon>
        <taxon>Insecta</taxon>
        <taxon>Pterygota</taxon>
        <taxon>Neoptera</taxon>
        <taxon>Endopterygota</taxon>
        <taxon>Coleoptera</taxon>
        <taxon>Polyphaga</taxon>
        <taxon>Cucujiformia</taxon>
        <taxon>Tenebrionidae</taxon>
        <taxon>Pimeliinae</taxon>
        <taxon>Asbolus</taxon>
    </lineage>
</organism>
<comment type="caution">
    <text evidence="3">The sequence shown here is derived from an EMBL/GenBank/DDBJ whole genome shotgun (WGS) entry which is preliminary data.</text>
</comment>
<dbReference type="EMBL" id="QDEB01032276">
    <property type="protein sequence ID" value="RZC39658.1"/>
    <property type="molecule type" value="Genomic_DNA"/>
</dbReference>
<dbReference type="InterPro" id="IPR013087">
    <property type="entry name" value="Znf_C2H2_type"/>
</dbReference>
<evidence type="ECO:0000313" key="4">
    <source>
        <dbReference type="Proteomes" id="UP000292052"/>
    </source>
</evidence>
<evidence type="ECO:0000259" key="2">
    <source>
        <dbReference type="PROSITE" id="PS50157"/>
    </source>
</evidence>
<sequence length="66" mass="8244">MYCSYGTKWKIELKNHIMRKHRNFEDIKWFQCEHCSYKSKFKAYLGKHMLKHTNPEDHRNIQILKM</sequence>
<name>A0A482W550_ASBVE</name>
<dbReference type="AlphaFoldDB" id="A0A482W550"/>
<dbReference type="FunFam" id="3.30.160.60:FF:002203">
    <property type="entry name" value="Zinc finger protein 142-like Protein"/>
    <property type="match status" value="1"/>
</dbReference>
<reference evidence="3 4" key="1">
    <citation type="submission" date="2017-03" db="EMBL/GenBank/DDBJ databases">
        <title>Genome of the blue death feigning beetle - Asbolus verrucosus.</title>
        <authorList>
            <person name="Rider S.D."/>
        </authorList>
    </citation>
    <scope>NUCLEOTIDE SEQUENCE [LARGE SCALE GENOMIC DNA]</scope>
    <source>
        <strain evidence="3">Butters</strain>
        <tissue evidence="3">Head and leg muscle</tissue>
    </source>
</reference>
<keyword evidence="1" id="KW-0863">Zinc-finger</keyword>
<feature type="non-terminal residue" evidence="3">
    <location>
        <position position="66"/>
    </location>
</feature>
<proteinExistence type="predicted"/>
<keyword evidence="1" id="KW-0479">Metal-binding</keyword>
<keyword evidence="1" id="KW-0862">Zinc</keyword>
<accession>A0A482W550</accession>